<sequence length="340" mass="38777">MKRYSMLLITSFLMIVASIFCALYFTNGSSHDDSRLRGNIVVYTTLPAENVAPVAEAYEKSHKIRVTFVPMTESDLKDRIKETGKADLILTDSRVLRRNAADGWLQPYISEYGDSVSDRFKDDRGFWTGLWYDPVVFCVNTDYMQRLPHIPASWKELDQLQNYRLGITDFMAADNAANIYMFMVAQNGEDSALNYMKQLHPHVVQYAKYLSTPARMTGMGEADISVVVQSEALRYIGDGYPLKIIYPDEGTAYTLTGIGLLINCPNGDNAKEFINWMLTDEPQLAMMNNGFYFMPANGSLMAAKQFAGKNVVLYDQLADYPEKERRQLLDRWLKEVRFGR</sequence>
<dbReference type="Pfam" id="PF13416">
    <property type="entry name" value="SBP_bac_8"/>
    <property type="match status" value="1"/>
</dbReference>
<name>A0A0B2JXQ7_9FIRM</name>
<dbReference type="RefSeq" id="WP_039210153.1">
    <property type="nucleotide sequence ID" value="NZ_JSCE01000192.1"/>
</dbReference>
<dbReference type="Gene3D" id="3.40.190.10">
    <property type="entry name" value="Periplasmic binding protein-like II"/>
    <property type="match status" value="2"/>
</dbReference>
<proteinExistence type="predicted"/>
<dbReference type="InterPro" id="IPR006059">
    <property type="entry name" value="SBP"/>
</dbReference>
<dbReference type="GO" id="GO:0015888">
    <property type="term" value="P:thiamine transport"/>
    <property type="evidence" value="ECO:0007669"/>
    <property type="project" value="TreeGrafter"/>
</dbReference>
<dbReference type="GO" id="GO:0030975">
    <property type="term" value="F:thiamine binding"/>
    <property type="evidence" value="ECO:0007669"/>
    <property type="project" value="TreeGrafter"/>
</dbReference>
<dbReference type="PIRSF" id="PIRSF002825">
    <property type="entry name" value="CfbpA"/>
    <property type="match status" value="1"/>
</dbReference>
<keyword evidence="1" id="KW-0732">Signal</keyword>
<dbReference type="PANTHER" id="PTHR30006">
    <property type="entry name" value="THIAMINE-BINDING PERIPLASMIC PROTEIN-RELATED"/>
    <property type="match status" value="1"/>
</dbReference>
<dbReference type="EMBL" id="JSCE01000192">
    <property type="protein sequence ID" value="KHM51493.1"/>
    <property type="molecule type" value="Genomic_DNA"/>
</dbReference>
<dbReference type="Proteomes" id="UP000030993">
    <property type="component" value="Unassembled WGS sequence"/>
</dbReference>
<dbReference type="SUPFAM" id="SSF53850">
    <property type="entry name" value="Periplasmic binding protein-like II"/>
    <property type="match status" value="1"/>
</dbReference>
<gene>
    <name evidence="2" type="ORF">NZ47_10135</name>
</gene>
<evidence type="ECO:0000313" key="2">
    <source>
        <dbReference type="EMBL" id="KHM51493.1"/>
    </source>
</evidence>
<dbReference type="AlphaFoldDB" id="A0A0B2JXQ7"/>
<dbReference type="eggNOG" id="COG1840">
    <property type="taxonomic scope" value="Bacteria"/>
</dbReference>
<reference evidence="2 3" key="1">
    <citation type="journal article" date="2013" name="PLoS ONE">
        <title>Identification and characterization of three novel lipases belonging to families II and V from Anaerovibrio lipolyticus 5ST.</title>
        <authorList>
            <person name="Prive F."/>
            <person name="Kaderbhai N.N."/>
            <person name="Girdwood S."/>
            <person name="Worgan H.J."/>
            <person name="Pinloche E."/>
            <person name="Scollan N.D."/>
            <person name="Huws S.A."/>
            <person name="Newbold C.J."/>
        </authorList>
    </citation>
    <scope>NUCLEOTIDE SEQUENCE [LARGE SCALE GENOMIC DNA]</scope>
    <source>
        <strain evidence="2 3">5S</strain>
    </source>
</reference>
<protein>
    <recommendedName>
        <fullName evidence="4">Iron ABC transporter substrate-binding protein</fullName>
    </recommendedName>
</protein>
<dbReference type="GO" id="GO:0030288">
    <property type="term" value="C:outer membrane-bounded periplasmic space"/>
    <property type="evidence" value="ECO:0007669"/>
    <property type="project" value="TreeGrafter"/>
</dbReference>
<evidence type="ECO:0000256" key="1">
    <source>
        <dbReference type="ARBA" id="ARBA00022729"/>
    </source>
</evidence>
<dbReference type="PANTHER" id="PTHR30006:SF2">
    <property type="entry name" value="ABC TRANSPORTER SUBSTRATE-BINDING PROTEIN"/>
    <property type="match status" value="1"/>
</dbReference>
<evidence type="ECO:0008006" key="4">
    <source>
        <dbReference type="Google" id="ProtNLM"/>
    </source>
</evidence>
<comment type="caution">
    <text evidence="2">The sequence shown here is derived from an EMBL/GenBank/DDBJ whole genome shotgun (WGS) entry which is preliminary data.</text>
</comment>
<keyword evidence="3" id="KW-1185">Reference proteome</keyword>
<dbReference type="InterPro" id="IPR026045">
    <property type="entry name" value="Ferric-bd"/>
</dbReference>
<dbReference type="STRING" id="82374.NZ47_10135"/>
<dbReference type="GO" id="GO:0030976">
    <property type="term" value="F:thiamine pyrophosphate binding"/>
    <property type="evidence" value="ECO:0007669"/>
    <property type="project" value="TreeGrafter"/>
</dbReference>
<accession>A0A0B2JXQ7</accession>
<evidence type="ECO:0000313" key="3">
    <source>
        <dbReference type="Proteomes" id="UP000030993"/>
    </source>
</evidence>
<organism evidence="2 3">
    <name type="scientific">Anaerovibrio lipolyticus</name>
    <dbReference type="NCBI Taxonomy" id="82374"/>
    <lineage>
        <taxon>Bacteria</taxon>
        <taxon>Bacillati</taxon>
        <taxon>Bacillota</taxon>
        <taxon>Negativicutes</taxon>
        <taxon>Selenomonadales</taxon>
        <taxon>Selenomonadaceae</taxon>
        <taxon>Anaerovibrio</taxon>
    </lineage>
</organism>